<proteinExistence type="predicted"/>
<protein>
    <submittedName>
        <fullName evidence="1">Mersacidin/lichenicidin family type 2 lantibiotic</fullName>
    </submittedName>
</protein>
<keyword evidence="2" id="KW-1185">Reference proteome</keyword>
<gene>
    <name evidence="1" type="ORF">FHS37_003771</name>
</gene>
<dbReference type="NCBIfam" id="TIGR03898">
    <property type="entry name" value="lanti_MRSA_kill"/>
    <property type="match status" value="1"/>
</dbReference>
<sequence length="71" mass="7659">MSTVARAWKDPVFRATLDDADLAALPTHPVGTVGAIGDDTDLAEILGGDHRPFTFHTCLTCHWTCVTCWGC</sequence>
<accession>A0A7W7M066</accession>
<evidence type="ECO:0000313" key="1">
    <source>
        <dbReference type="EMBL" id="MBB4899710.1"/>
    </source>
</evidence>
<dbReference type="Proteomes" id="UP000579523">
    <property type="component" value="Unassembled WGS sequence"/>
</dbReference>
<comment type="caution">
    <text evidence="1">The sequence shown here is derived from an EMBL/GenBank/DDBJ whole genome shotgun (WGS) entry which is preliminary data.</text>
</comment>
<evidence type="ECO:0000313" key="2">
    <source>
        <dbReference type="Proteomes" id="UP000579523"/>
    </source>
</evidence>
<dbReference type="InterPro" id="IPR027635">
    <property type="entry name" value="Lantibiotic2_lead_pep_dom"/>
</dbReference>
<name>A0A7W7M066_9ACTN</name>
<dbReference type="EMBL" id="JACHJI010000006">
    <property type="protein sequence ID" value="MBB4899710.1"/>
    <property type="molecule type" value="Genomic_DNA"/>
</dbReference>
<dbReference type="AlphaFoldDB" id="A0A7W7M066"/>
<dbReference type="RefSeq" id="WP_184822593.1">
    <property type="nucleotide sequence ID" value="NZ_BMTI01000003.1"/>
</dbReference>
<organism evidence="1 2">
    <name type="scientific">Streptomyces griseomycini</name>
    <dbReference type="NCBI Taxonomy" id="66895"/>
    <lineage>
        <taxon>Bacteria</taxon>
        <taxon>Bacillati</taxon>
        <taxon>Actinomycetota</taxon>
        <taxon>Actinomycetes</taxon>
        <taxon>Kitasatosporales</taxon>
        <taxon>Streptomycetaceae</taxon>
        <taxon>Streptomyces</taxon>
    </lineage>
</organism>
<dbReference type="GO" id="GO:0042742">
    <property type="term" value="P:defense response to bacterium"/>
    <property type="evidence" value="ECO:0007669"/>
    <property type="project" value="InterPro"/>
</dbReference>
<reference evidence="1 2" key="1">
    <citation type="submission" date="2020-08" db="EMBL/GenBank/DDBJ databases">
        <title>Genomic Encyclopedia of Type Strains, Phase III (KMG-III): the genomes of soil and plant-associated and newly described type strains.</title>
        <authorList>
            <person name="Whitman W."/>
        </authorList>
    </citation>
    <scope>NUCLEOTIDE SEQUENCE [LARGE SCALE GENOMIC DNA]</scope>
    <source>
        <strain evidence="1 2">CECT 3273</strain>
    </source>
</reference>